<dbReference type="CDD" id="cd03801">
    <property type="entry name" value="GT4_PimA-like"/>
    <property type="match status" value="1"/>
</dbReference>
<accession>A0A1G2GBF7</accession>
<reference evidence="1 2" key="1">
    <citation type="journal article" date="2016" name="Nat. Commun.">
        <title>Thousands of microbial genomes shed light on interconnected biogeochemical processes in an aquifer system.</title>
        <authorList>
            <person name="Anantharaman K."/>
            <person name="Brown C.T."/>
            <person name="Hug L.A."/>
            <person name="Sharon I."/>
            <person name="Castelle C.J."/>
            <person name="Probst A.J."/>
            <person name="Thomas B.C."/>
            <person name="Singh A."/>
            <person name="Wilkins M.J."/>
            <person name="Karaoz U."/>
            <person name="Brodie E.L."/>
            <person name="Williams K.H."/>
            <person name="Hubbard S.S."/>
            <person name="Banfield J.F."/>
        </authorList>
    </citation>
    <scope>NUCLEOTIDE SEQUENCE [LARGE SCALE GENOMIC DNA]</scope>
</reference>
<evidence type="ECO:0008006" key="3">
    <source>
        <dbReference type="Google" id="ProtNLM"/>
    </source>
</evidence>
<dbReference type="AlphaFoldDB" id="A0A1G2GBF7"/>
<dbReference type="EMBL" id="MHNN01000001">
    <property type="protein sequence ID" value="OGZ47380.1"/>
    <property type="molecule type" value="Genomic_DNA"/>
</dbReference>
<dbReference type="Pfam" id="PF13692">
    <property type="entry name" value="Glyco_trans_1_4"/>
    <property type="match status" value="1"/>
</dbReference>
<dbReference type="SUPFAM" id="SSF53756">
    <property type="entry name" value="UDP-Glycosyltransferase/glycogen phosphorylase"/>
    <property type="match status" value="1"/>
</dbReference>
<organism evidence="1 2">
    <name type="scientific">Candidatus Ryanbacteria bacterium RIFCSPHIGHO2_02_FULL_45_13b</name>
    <dbReference type="NCBI Taxonomy" id="1802117"/>
    <lineage>
        <taxon>Bacteria</taxon>
        <taxon>Candidatus Ryaniibacteriota</taxon>
    </lineage>
</organism>
<protein>
    <recommendedName>
        <fullName evidence="3">Glycosyl transferase family 1 domain-containing protein</fullName>
    </recommendedName>
</protein>
<name>A0A1G2GBF7_9BACT</name>
<sequence>MSILFFTKGDKTVGSSRFRVWNIAEKLSERYEFDYEVIHSISYSFFSVNLSRFRFLFSLSYKLQATTCKLIFVHKSLYPWDIVFCILLARFVFRKRLLYDLDDAEWEHSFLKTWFFVKAAHVVFCGSHPILEWVGRRTSMAVFLPTSVDVQMYKSFSVEHTQRVLHTIGWVGTGRLHFKDGHFAILKEACDALAAAGKKFRFVVIGAQAYQPLKDFFQGSTYETVFVDELSWADSASVPRAIQQYQFDVGVMPVSNTRFNRAKCALKAIEYMACGVPVVASRVGEVLHLVKDGENGYAVDTISEWVEVLSKLLEDAVLRARVGKAAQQTVMEGYSLDTVVQEVVRRIKN</sequence>
<dbReference type="PANTHER" id="PTHR12526">
    <property type="entry name" value="GLYCOSYLTRANSFERASE"/>
    <property type="match status" value="1"/>
</dbReference>
<evidence type="ECO:0000313" key="2">
    <source>
        <dbReference type="Proteomes" id="UP000176576"/>
    </source>
</evidence>
<dbReference type="Proteomes" id="UP000176576">
    <property type="component" value="Unassembled WGS sequence"/>
</dbReference>
<proteinExistence type="predicted"/>
<evidence type="ECO:0000313" key="1">
    <source>
        <dbReference type="EMBL" id="OGZ47380.1"/>
    </source>
</evidence>
<dbReference type="STRING" id="1802117.A3J54_02230"/>
<gene>
    <name evidence="1" type="ORF">A3J54_02230</name>
</gene>
<comment type="caution">
    <text evidence="1">The sequence shown here is derived from an EMBL/GenBank/DDBJ whole genome shotgun (WGS) entry which is preliminary data.</text>
</comment>
<dbReference type="Gene3D" id="3.40.50.2000">
    <property type="entry name" value="Glycogen Phosphorylase B"/>
    <property type="match status" value="2"/>
</dbReference>